<dbReference type="Proteomes" id="UP000035642">
    <property type="component" value="Unassembled WGS sequence"/>
</dbReference>
<keyword evidence="9" id="KW-0862">Zinc</keyword>
<keyword evidence="8" id="KW-0256">Endoplasmic reticulum</keyword>
<dbReference type="GO" id="GO:0008235">
    <property type="term" value="F:metalloexopeptidase activity"/>
    <property type="evidence" value="ECO:0007669"/>
    <property type="project" value="InterPro"/>
</dbReference>
<evidence type="ECO:0000256" key="5">
    <source>
        <dbReference type="ARBA" id="ARBA00022692"/>
    </source>
</evidence>
<dbReference type="GO" id="GO:0006508">
    <property type="term" value="P:proteolysis"/>
    <property type="evidence" value="ECO:0007669"/>
    <property type="project" value="UniProtKB-KW"/>
</dbReference>
<evidence type="ECO:0000313" key="17">
    <source>
        <dbReference type="Proteomes" id="UP000035642"/>
    </source>
</evidence>
<organism evidence="17 18">
    <name type="scientific">Angiostrongylus cantonensis</name>
    <name type="common">Rat lungworm</name>
    <dbReference type="NCBI Taxonomy" id="6313"/>
    <lineage>
        <taxon>Eukaryota</taxon>
        <taxon>Metazoa</taxon>
        <taxon>Ecdysozoa</taxon>
        <taxon>Nematoda</taxon>
        <taxon>Chromadorea</taxon>
        <taxon>Rhabditida</taxon>
        <taxon>Rhabditina</taxon>
        <taxon>Rhabditomorpha</taxon>
        <taxon>Strongyloidea</taxon>
        <taxon>Metastrongylidae</taxon>
        <taxon>Angiostrongylus</taxon>
    </lineage>
</organism>
<accession>A0A158P7I7</accession>
<evidence type="ECO:0000256" key="12">
    <source>
        <dbReference type="ARBA" id="ARBA00023136"/>
    </source>
</evidence>
<dbReference type="PANTHER" id="PTHR12147">
    <property type="entry name" value="METALLOPEPTIDASE M28 FAMILY MEMBER"/>
    <property type="match status" value="1"/>
</dbReference>
<feature type="transmembrane region" description="Helical" evidence="15">
    <location>
        <begin position="15"/>
        <end position="35"/>
    </location>
</feature>
<evidence type="ECO:0000259" key="16">
    <source>
        <dbReference type="Pfam" id="PF04389"/>
    </source>
</evidence>
<comment type="cofactor">
    <cofactor evidence="1">
        <name>Zn(2+)</name>
        <dbReference type="ChEBI" id="CHEBI:29105"/>
    </cofactor>
</comment>
<protein>
    <recommendedName>
        <fullName evidence="14">FXNA-like protease</fullName>
    </recommendedName>
</protein>
<dbReference type="WBParaSite" id="ACAC_0000258901-mRNA-1">
    <property type="protein sequence ID" value="ACAC_0000258901-mRNA-1"/>
    <property type="gene ID" value="ACAC_0000258901"/>
</dbReference>
<keyword evidence="5 15" id="KW-0812">Transmembrane</keyword>
<dbReference type="GO" id="GO:0005789">
    <property type="term" value="C:endoplasmic reticulum membrane"/>
    <property type="evidence" value="ECO:0007669"/>
    <property type="project" value="UniProtKB-SubCell"/>
</dbReference>
<dbReference type="FunFam" id="3.40.630.10:FF:000008">
    <property type="entry name" value="Endoplasmic reticulum metallopeptidase 1"/>
    <property type="match status" value="1"/>
</dbReference>
<name>A0A158P7I7_ANGCA</name>
<keyword evidence="7" id="KW-0378">Hydrolase</keyword>
<evidence type="ECO:0000256" key="13">
    <source>
        <dbReference type="ARBA" id="ARBA00023180"/>
    </source>
</evidence>
<keyword evidence="6" id="KW-0479">Metal-binding</keyword>
<dbReference type="PANTHER" id="PTHR12147:SF11">
    <property type="entry name" value="ENDOPLASMIC RETICULUM METALLOPEPTIDASE 1-B-RELATED"/>
    <property type="match status" value="1"/>
</dbReference>
<dbReference type="AlphaFoldDB" id="A0A158P7I7"/>
<dbReference type="Pfam" id="PF04389">
    <property type="entry name" value="Peptidase_M28"/>
    <property type="match status" value="1"/>
</dbReference>
<sequence length="460" mass="51812">MEYSTSEEETLVLHASHWFIVVLYIVSLTTATIYLHNYLPGPLAPSSELRARRLLFELSNIGPKPAGAETCERLTRNLILDELKLIKLSATVQFEIDKQNPSGCFDLERFSTDGITICYRNIFFCLLLGRLVSANDFYECIFRFQMLSSVCLKATTSKKGSLYYSIVITIVGRQVLRVSFGTGGSDDLISCALMMELIRLLARQPDMLTKYDVVFLFNGAEESILQGAHGFITQHRWRDDIRAFINLEASGSGGRELLFQAGPSNQWLLNSYLAAAVYPHCSIIAQEIFQSGLFPGDTDFRVFRDYGKIPGDNVYATLLYLLQSPYLNSSILHDIQKYVFFDVLGLFVVVYPETVANSIHAVLIIAVLLKVSTHFFHYAEYYKDAIADYIVVIATMGIVDHATAIENVHQLLIAIILTHVNRALHKKDGSALVRDSGLYVIAKDYRGVEDIPFVDESEFW</sequence>
<keyword evidence="11" id="KW-0482">Metalloprotease</keyword>
<dbReference type="InterPro" id="IPR045175">
    <property type="entry name" value="M28_fam"/>
</dbReference>
<comment type="subcellular location">
    <subcellularLocation>
        <location evidence="2">Endoplasmic reticulum membrane</location>
        <topology evidence="2">Multi-pass membrane protein</topology>
    </subcellularLocation>
</comment>
<evidence type="ECO:0000256" key="7">
    <source>
        <dbReference type="ARBA" id="ARBA00022801"/>
    </source>
</evidence>
<keyword evidence="13" id="KW-0325">Glycoprotein</keyword>
<evidence type="ECO:0000256" key="4">
    <source>
        <dbReference type="ARBA" id="ARBA00022670"/>
    </source>
</evidence>
<comment type="similarity">
    <text evidence="3">Belongs to the peptidase M28 family.</text>
</comment>
<evidence type="ECO:0000256" key="11">
    <source>
        <dbReference type="ARBA" id="ARBA00023049"/>
    </source>
</evidence>
<keyword evidence="12 15" id="KW-0472">Membrane</keyword>
<evidence type="ECO:0000256" key="3">
    <source>
        <dbReference type="ARBA" id="ARBA00010918"/>
    </source>
</evidence>
<evidence type="ECO:0000313" key="18">
    <source>
        <dbReference type="WBParaSite" id="ACAC_0000258901-mRNA-1"/>
    </source>
</evidence>
<dbReference type="SUPFAM" id="SSF53187">
    <property type="entry name" value="Zn-dependent exopeptidases"/>
    <property type="match status" value="1"/>
</dbReference>
<evidence type="ECO:0000256" key="15">
    <source>
        <dbReference type="SAM" id="Phobius"/>
    </source>
</evidence>
<evidence type="ECO:0000256" key="10">
    <source>
        <dbReference type="ARBA" id="ARBA00022989"/>
    </source>
</evidence>
<keyword evidence="4" id="KW-0645">Protease</keyword>
<evidence type="ECO:0000256" key="14">
    <source>
        <dbReference type="ARBA" id="ARBA00078796"/>
    </source>
</evidence>
<keyword evidence="17" id="KW-1185">Reference proteome</keyword>
<reference evidence="17" key="1">
    <citation type="submission" date="2012-09" db="EMBL/GenBank/DDBJ databases">
        <authorList>
            <person name="Martin A.A."/>
        </authorList>
    </citation>
    <scope>NUCLEOTIDE SEQUENCE</scope>
</reference>
<evidence type="ECO:0000256" key="2">
    <source>
        <dbReference type="ARBA" id="ARBA00004477"/>
    </source>
</evidence>
<dbReference type="STRING" id="6313.A0A158P7I7"/>
<dbReference type="GO" id="GO:0046872">
    <property type="term" value="F:metal ion binding"/>
    <property type="evidence" value="ECO:0007669"/>
    <property type="project" value="UniProtKB-KW"/>
</dbReference>
<dbReference type="InterPro" id="IPR007484">
    <property type="entry name" value="Peptidase_M28"/>
</dbReference>
<reference evidence="18" key="2">
    <citation type="submission" date="2016-04" db="UniProtKB">
        <authorList>
            <consortium name="WormBaseParasite"/>
        </authorList>
    </citation>
    <scope>IDENTIFICATION</scope>
</reference>
<feature type="domain" description="Peptidase M28" evidence="16">
    <location>
        <begin position="179"/>
        <end position="312"/>
    </location>
</feature>
<evidence type="ECO:0000256" key="9">
    <source>
        <dbReference type="ARBA" id="ARBA00022833"/>
    </source>
</evidence>
<evidence type="ECO:0000256" key="1">
    <source>
        <dbReference type="ARBA" id="ARBA00001947"/>
    </source>
</evidence>
<evidence type="ECO:0000256" key="6">
    <source>
        <dbReference type="ARBA" id="ARBA00022723"/>
    </source>
</evidence>
<dbReference type="Gene3D" id="3.40.630.10">
    <property type="entry name" value="Zn peptidases"/>
    <property type="match status" value="1"/>
</dbReference>
<proteinExistence type="inferred from homology"/>
<keyword evidence="10 15" id="KW-1133">Transmembrane helix</keyword>
<evidence type="ECO:0000256" key="8">
    <source>
        <dbReference type="ARBA" id="ARBA00022824"/>
    </source>
</evidence>